<sequence length="64" mass="6680">MSALRPSRAPVIAAFLGLFFSVVGCSSEGPINSSPPDKETAKKIAAETKASMKEAMKARGRAGR</sequence>
<organism evidence="1 2">
    <name type="scientific">Aquisphaera giovannonii</name>
    <dbReference type="NCBI Taxonomy" id="406548"/>
    <lineage>
        <taxon>Bacteria</taxon>
        <taxon>Pseudomonadati</taxon>
        <taxon>Planctomycetota</taxon>
        <taxon>Planctomycetia</taxon>
        <taxon>Isosphaerales</taxon>
        <taxon>Isosphaeraceae</taxon>
        <taxon>Aquisphaera</taxon>
    </lineage>
</organism>
<accession>A0A5B9W2Q9</accession>
<keyword evidence="2" id="KW-1185">Reference proteome</keyword>
<protein>
    <recommendedName>
        <fullName evidence="3">Lipoprotein</fullName>
    </recommendedName>
</protein>
<name>A0A5B9W2Q9_9BACT</name>
<dbReference type="Proteomes" id="UP000324233">
    <property type="component" value="Chromosome"/>
</dbReference>
<dbReference type="EMBL" id="CP042997">
    <property type="protein sequence ID" value="QEH34517.1"/>
    <property type="molecule type" value="Genomic_DNA"/>
</dbReference>
<evidence type="ECO:0000313" key="2">
    <source>
        <dbReference type="Proteomes" id="UP000324233"/>
    </source>
</evidence>
<dbReference type="PROSITE" id="PS51257">
    <property type="entry name" value="PROKAR_LIPOPROTEIN"/>
    <property type="match status" value="1"/>
</dbReference>
<dbReference type="KEGG" id="agv:OJF2_30570"/>
<evidence type="ECO:0000313" key="1">
    <source>
        <dbReference type="EMBL" id="QEH34517.1"/>
    </source>
</evidence>
<reference evidence="1 2" key="1">
    <citation type="submission" date="2019-08" db="EMBL/GenBank/DDBJ databases">
        <title>Deep-cultivation of Planctomycetes and their phenomic and genomic characterization uncovers novel biology.</title>
        <authorList>
            <person name="Wiegand S."/>
            <person name="Jogler M."/>
            <person name="Boedeker C."/>
            <person name="Pinto D."/>
            <person name="Vollmers J."/>
            <person name="Rivas-Marin E."/>
            <person name="Kohn T."/>
            <person name="Peeters S.H."/>
            <person name="Heuer A."/>
            <person name="Rast P."/>
            <person name="Oberbeckmann S."/>
            <person name="Bunk B."/>
            <person name="Jeske O."/>
            <person name="Meyerdierks A."/>
            <person name="Storesund J.E."/>
            <person name="Kallscheuer N."/>
            <person name="Luecker S."/>
            <person name="Lage O.M."/>
            <person name="Pohl T."/>
            <person name="Merkel B.J."/>
            <person name="Hornburger P."/>
            <person name="Mueller R.-W."/>
            <person name="Bruemmer F."/>
            <person name="Labrenz M."/>
            <person name="Spormann A.M."/>
            <person name="Op den Camp H."/>
            <person name="Overmann J."/>
            <person name="Amann R."/>
            <person name="Jetten M.S.M."/>
            <person name="Mascher T."/>
            <person name="Medema M.H."/>
            <person name="Devos D.P."/>
            <person name="Kaster A.-K."/>
            <person name="Ovreas L."/>
            <person name="Rohde M."/>
            <person name="Galperin M.Y."/>
            <person name="Jogler C."/>
        </authorList>
    </citation>
    <scope>NUCLEOTIDE SEQUENCE [LARGE SCALE GENOMIC DNA]</scope>
    <source>
        <strain evidence="1 2">OJF2</strain>
    </source>
</reference>
<evidence type="ECO:0008006" key="3">
    <source>
        <dbReference type="Google" id="ProtNLM"/>
    </source>
</evidence>
<dbReference type="RefSeq" id="WP_148594433.1">
    <property type="nucleotide sequence ID" value="NZ_CP042997.1"/>
</dbReference>
<proteinExistence type="predicted"/>
<dbReference type="AlphaFoldDB" id="A0A5B9W2Q9"/>
<gene>
    <name evidence="1" type="ORF">OJF2_30570</name>
</gene>